<evidence type="ECO:0000313" key="4">
    <source>
        <dbReference type="EMBL" id="CAB4925188.1"/>
    </source>
</evidence>
<dbReference type="EMBL" id="CAEZYR010000070">
    <property type="protein sequence ID" value="CAB4752711.1"/>
    <property type="molecule type" value="Genomic_DNA"/>
</dbReference>
<keyword evidence="2" id="KW-0472">Membrane</keyword>
<dbReference type="AlphaFoldDB" id="A0A6J6TYS3"/>
<dbReference type="SUPFAM" id="SSF81324">
    <property type="entry name" value="Voltage-gated potassium channels"/>
    <property type="match status" value="1"/>
</dbReference>
<proteinExistence type="predicted"/>
<gene>
    <name evidence="3" type="ORF">UFOPK2754_01901</name>
    <name evidence="4" type="ORF">UFOPK3543_02319</name>
</gene>
<name>A0A6J6TYS3_9ZZZZ</name>
<keyword evidence="2" id="KW-0812">Transmembrane</keyword>
<sequence length="374" mass="41734">MIVLRLFAVLGGVFVVAAVLSAAIRTVVVPRGEHVMLTTAVFGMTRACFGVFAKEAHTYERRDRVMSRFAPTALMLLPVVWAFGLILGFAPVYWGFGRDSWRDSLLLSGSSLTTLGFRAADGTWETFAVIVEALFGLGLVALLISFLPTIYSLFSRREITVAKLFIRAENDRGSADPATLIIRSHSIGGLGRLDEIWQDWDDWFVEMAESHRSFPALTFFRSPEPDRSWITGAGIALDLASIYLSALDVETDPRAALMVRSGYLSLRSLCAFYTIPYDDDPSPGDPISVSRDEYVEVHERLALAGVPVRADREASWQAYRGWRVNYDGPLTFLADFTMAPYQPWVSDRTAPFRPPPTPTRRGRRGRRKTIGEHS</sequence>
<keyword evidence="2" id="KW-1133">Transmembrane helix</keyword>
<evidence type="ECO:0000313" key="3">
    <source>
        <dbReference type="EMBL" id="CAB4752711.1"/>
    </source>
</evidence>
<organism evidence="3">
    <name type="scientific">freshwater metagenome</name>
    <dbReference type="NCBI Taxonomy" id="449393"/>
    <lineage>
        <taxon>unclassified sequences</taxon>
        <taxon>metagenomes</taxon>
        <taxon>ecological metagenomes</taxon>
    </lineage>
</organism>
<feature type="transmembrane region" description="Helical" evidence="2">
    <location>
        <begin position="74"/>
        <end position="96"/>
    </location>
</feature>
<feature type="transmembrane region" description="Helical" evidence="2">
    <location>
        <begin position="35"/>
        <end position="53"/>
    </location>
</feature>
<evidence type="ECO:0000256" key="2">
    <source>
        <dbReference type="SAM" id="Phobius"/>
    </source>
</evidence>
<accession>A0A6J6TYS3</accession>
<reference evidence="3" key="1">
    <citation type="submission" date="2020-05" db="EMBL/GenBank/DDBJ databases">
        <authorList>
            <person name="Chiriac C."/>
            <person name="Salcher M."/>
            <person name="Ghai R."/>
            <person name="Kavagutti S V."/>
        </authorList>
    </citation>
    <scope>NUCLEOTIDE SEQUENCE</scope>
</reference>
<dbReference type="EMBL" id="CAFBMH010000109">
    <property type="protein sequence ID" value="CAB4925188.1"/>
    <property type="molecule type" value="Genomic_DNA"/>
</dbReference>
<evidence type="ECO:0000256" key="1">
    <source>
        <dbReference type="SAM" id="MobiDB-lite"/>
    </source>
</evidence>
<protein>
    <submittedName>
        <fullName evidence="3">Unannotated protein</fullName>
    </submittedName>
</protein>
<dbReference type="Gene3D" id="1.10.287.70">
    <property type="match status" value="1"/>
</dbReference>
<feature type="transmembrane region" description="Helical" evidence="2">
    <location>
        <begin position="127"/>
        <end position="154"/>
    </location>
</feature>
<feature type="region of interest" description="Disordered" evidence="1">
    <location>
        <begin position="347"/>
        <end position="374"/>
    </location>
</feature>